<organism evidence="3 4">
    <name type="scientific">Psilocybe cf. subviscida</name>
    <dbReference type="NCBI Taxonomy" id="2480587"/>
    <lineage>
        <taxon>Eukaryota</taxon>
        <taxon>Fungi</taxon>
        <taxon>Dikarya</taxon>
        <taxon>Basidiomycota</taxon>
        <taxon>Agaricomycotina</taxon>
        <taxon>Agaricomycetes</taxon>
        <taxon>Agaricomycetidae</taxon>
        <taxon>Agaricales</taxon>
        <taxon>Agaricineae</taxon>
        <taxon>Strophariaceae</taxon>
        <taxon>Psilocybe</taxon>
    </lineage>
</organism>
<dbReference type="EMBL" id="JAACJJ010000015">
    <property type="protein sequence ID" value="KAF5325159.1"/>
    <property type="molecule type" value="Genomic_DNA"/>
</dbReference>
<name>A0A8H5BKN6_9AGAR</name>
<accession>A0A8H5BKN6</accession>
<dbReference type="InterPro" id="IPR002035">
    <property type="entry name" value="VWF_A"/>
</dbReference>
<dbReference type="PROSITE" id="PS50234">
    <property type="entry name" value="VWFA"/>
    <property type="match status" value="1"/>
</dbReference>
<dbReference type="Pfam" id="PF00092">
    <property type="entry name" value="VWA"/>
    <property type="match status" value="1"/>
</dbReference>
<dbReference type="Gene3D" id="3.40.50.410">
    <property type="entry name" value="von Willebrand factor, type A domain"/>
    <property type="match status" value="1"/>
</dbReference>
<evidence type="ECO:0000313" key="3">
    <source>
        <dbReference type="EMBL" id="KAF5325159.1"/>
    </source>
</evidence>
<gene>
    <name evidence="3" type="ORF">D9619_009935</name>
</gene>
<dbReference type="Proteomes" id="UP000567179">
    <property type="component" value="Unassembled WGS sequence"/>
</dbReference>
<proteinExistence type="predicted"/>
<keyword evidence="4" id="KW-1185">Reference proteome</keyword>
<dbReference type="PANTHER" id="PTHR47763:SF1">
    <property type="entry name" value="DUF659 DOMAIN-CONTAINING PROTEIN"/>
    <property type="match status" value="1"/>
</dbReference>
<feature type="domain" description="VWFA" evidence="2">
    <location>
        <begin position="300"/>
        <end position="506"/>
    </location>
</feature>
<feature type="region of interest" description="Disordered" evidence="1">
    <location>
        <begin position="178"/>
        <end position="288"/>
    </location>
</feature>
<dbReference type="InterPro" id="IPR052969">
    <property type="entry name" value="Thr-specific_kinase-like"/>
</dbReference>
<dbReference type="CDD" id="cd00198">
    <property type="entry name" value="vWFA"/>
    <property type="match status" value="1"/>
</dbReference>
<dbReference type="GO" id="GO:0004674">
    <property type="term" value="F:protein serine/threonine kinase activity"/>
    <property type="evidence" value="ECO:0007669"/>
    <property type="project" value="TreeGrafter"/>
</dbReference>
<evidence type="ECO:0000256" key="1">
    <source>
        <dbReference type="SAM" id="MobiDB-lite"/>
    </source>
</evidence>
<comment type="caution">
    <text evidence="3">The sequence shown here is derived from an EMBL/GenBank/DDBJ whole genome shotgun (WGS) entry which is preliminary data.</text>
</comment>
<reference evidence="3 4" key="1">
    <citation type="journal article" date="2020" name="ISME J.">
        <title>Uncovering the hidden diversity of litter-decomposition mechanisms in mushroom-forming fungi.</title>
        <authorList>
            <person name="Floudas D."/>
            <person name="Bentzer J."/>
            <person name="Ahren D."/>
            <person name="Johansson T."/>
            <person name="Persson P."/>
            <person name="Tunlid A."/>
        </authorList>
    </citation>
    <scope>NUCLEOTIDE SEQUENCE [LARGE SCALE GENOMIC DNA]</scope>
    <source>
        <strain evidence="3 4">CBS 101986</strain>
    </source>
</reference>
<feature type="compositionally biased region" description="Gly residues" evidence="1">
    <location>
        <begin position="182"/>
        <end position="288"/>
    </location>
</feature>
<dbReference type="AlphaFoldDB" id="A0A8H5BKN6"/>
<sequence>MSDHPTCSTPSGGNVTVTIPPGWFTYVSGLARNSFNQMIRMRVTNGYGTNTEYLTHSPRRATETNETMKFRRSREDSYSIGATTDVQKLEFTSYYSTDPKIKDHNLEKTNSTVTALTILQAETPKHLHDEFPDYLTFFVFVQASPDQKATDTAPLFNDAVCTINLIKGTGLDHNGLPMEYDGSGGNGGTTGGGTTGGGTTGGGTTGGGTTGGGTTGGGTTGGGTTGGGTTGGGTTGGGTTGGGTTGGGTTGGGTTGGGTTGGGTTGGGTTGGGTTGGGTTGGGTTGGGGTGGGINDIALDIVFVQDCTGSQQPYIKASTDNILNISTRIAASAKLAPDALRLGLIGFRDAGDEFVTKPFPFTTDVSVMRSNLSTLVATGGGDGPEAVAEALDAALFSEWRVDATKLVILITDAPPHGIGEPTDSSPAGSPTGKEPLKIARRMAELGITLHVVACEPTLSTAYKYAYDFYKSLTKTTGGLVLPLVSAGGLADYITGPSLERVELDALVAADGKMIARRALFKEESPEALTDEYHAKYVAAGVTITTLEIEPVYAEYAEGKKNVETYDKAADVVTARPLVDVPGARLLPKFASGSVSPTVTLSKKPISKEQTGRVIKLGITKNAEVLASGKFIARPTSEDPAKNTLRINVPPGWYGFVSGLSRAKYNQAVKLNYTEDGNTNTEFLTSEFGLTDDIMRLTRTKEGFYVFAATEDLNITLDTSFFWSRDKVKGSGLDKSQYTSQKLKAIRTQTPMHSLNFFPDYITYFIMAEDQTDAEQVAGVPDYNDCVGIVNLIKKTLMVYNDDV</sequence>
<dbReference type="InterPro" id="IPR036465">
    <property type="entry name" value="vWFA_dom_sf"/>
</dbReference>
<dbReference type="SUPFAM" id="SSF53300">
    <property type="entry name" value="vWA-like"/>
    <property type="match status" value="1"/>
</dbReference>
<dbReference type="PANTHER" id="PTHR47763">
    <property type="entry name" value="ALPHA-PROTEIN KINASE VWKA"/>
    <property type="match status" value="1"/>
</dbReference>
<dbReference type="OrthoDB" id="301415at2759"/>
<dbReference type="GO" id="GO:0005737">
    <property type="term" value="C:cytoplasm"/>
    <property type="evidence" value="ECO:0007669"/>
    <property type="project" value="TreeGrafter"/>
</dbReference>
<evidence type="ECO:0000259" key="2">
    <source>
        <dbReference type="PROSITE" id="PS50234"/>
    </source>
</evidence>
<evidence type="ECO:0000313" key="4">
    <source>
        <dbReference type="Proteomes" id="UP000567179"/>
    </source>
</evidence>
<protein>
    <recommendedName>
        <fullName evidence="2">VWFA domain-containing protein</fullName>
    </recommendedName>
</protein>